<name>A0A1H8F686_9SPHN</name>
<dbReference type="STRING" id="1166340.SAMN05192583_2436"/>
<accession>A0A1H8F686</accession>
<sequence length="68" mass="7545">MQLYLSDAAAVADAADLIHRFGGDAEFEAAARANRSRNLGNHLHFCRWRQIERLIALLGDDEPTGSIH</sequence>
<dbReference type="EMBL" id="FOCF01000005">
    <property type="protein sequence ID" value="SEN27323.1"/>
    <property type="molecule type" value="Genomic_DNA"/>
</dbReference>
<dbReference type="Proteomes" id="UP000199206">
    <property type="component" value="Unassembled WGS sequence"/>
</dbReference>
<organism evidence="1 2">
    <name type="scientific">Sphingomonas gellani</name>
    <dbReference type="NCBI Taxonomy" id="1166340"/>
    <lineage>
        <taxon>Bacteria</taxon>
        <taxon>Pseudomonadati</taxon>
        <taxon>Pseudomonadota</taxon>
        <taxon>Alphaproteobacteria</taxon>
        <taxon>Sphingomonadales</taxon>
        <taxon>Sphingomonadaceae</taxon>
        <taxon>Sphingomonas</taxon>
    </lineage>
</organism>
<evidence type="ECO:0000313" key="2">
    <source>
        <dbReference type="Proteomes" id="UP000199206"/>
    </source>
</evidence>
<protein>
    <submittedName>
        <fullName evidence="1">Uncharacterized protein</fullName>
    </submittedName>
</protein>
<gene>
    <name evidence="1" type="ORF">SAMN05192583_2436</name>
</gene>
<proteinExistence type="predicted"/>
<evidence type="ECO:0000313" key="1">
    <source>
        <dbReference type="EMBL" id="SEN27323.1"/>
    </source>
</evidence>
<keyword evidence="2" id="KW-1185">Reference proteome</keyword>
<reference evidence="2" key="1">
    <citation type="submission" date="2016-10" db="EMBL/GenBank/DDBJ databases">
        <authorList>
            <person name="Varghese N."/>
            <person name="Submissions S."/>
        </authorList>
    </citation>
    <scope>NUCLEOTIDE SEQUENCE [LARGE SCALE GENOMIC DNA]</scope>
    <source>
        <strain evidence="2">S6-262</strain>
    </source>
</reference>
<dbReference type="RefSeq" id="WP_093665960.1">
    <property type="nucleotide sequence ID" value="NZ_FOCF01000005.1"/>
</dbReference>
<dbReference type="OrthoDB" id="7451367at2"/>
<dbReference type="AlphaFoldDB" id="A0A1H8F686"/>